<feature type="compositionally biased region" description="Basic and acidic residues" evidence="1">
    <location>
        <begin position="32"/>
        <end position="45"/>
    </location>
</feature>
<protein>
    <submittedName>
        <fullName evidence="2">Uncharacterized protein</fullName>
    </submittedName>
</protein>
<evidence type="ECO:0000313" key="3">
    <source>
        <dbReference type="Proteomes" id="UP001519460"/>
    </source>
</evidence>
<accession>A0ABD0L7X3</accession>
<proteinExistence type="predicted"/>
<name>A0ABD0L7X3_9CAEN</name>
<reference evidence="2 3" key="1">
    <citation type="journal article" date="2023" name="Sci. Data">
        <title>Genome assembly of the Korean intertidal mud-creeper Batillaria attramentaria.</title>
        <authorList>
            <person name="Patra A.K."/>
            <person name="Ho P.T."/>
            <person name="Jun S."/>
            <person name="Lee S.J."/>
            <person name="Kim Y."/>
            <person name="Won Y.J."/>
        </authorList>
    </citation>
    <scope>NUCLEOTIDE SEQUENCE [LARGE SCALE GENOMIC DNA]</scope>
    <source>
        <strain evidence="2">Wonlab-2016</strain>
    </source>
</reference>
<dbReference type="EMBL" id="JACVVK020000075">
    <property type="protein sequence ID" value="KAK7495425.1"/>
    <property type="molecule type" value="Genomic_DNA"/>
</dbReference>
<organism evidence="2 3">
    <name type="scientific">Batillaria attramentaria</name>
    <dbReference type="NCBI Taxonomy" id="370345"/>
    <lineage>
        <taxon>Eukaryota</taxon>
        <taxon>Metazoa</taxon>
        <taxon>Spiralia</taxon>
        <taxon>Lophotrochozoa</taxon>
        <taxon>Mollusca</taxon>
        <taxon>Gastropoda</taxon>
        <taxon>Caenogastropoda</taxon>
        <taxon>Sorbeoconcha</taxon>
        <taxon>Cerithioidea</taxon>
        <taxon>Batillariidae</taxon>
        <taxon>Batillaria</taxon>
    </lineage>
</organism>
<evidence type="ECO:0000256" key="1">
    <source>
        <dbReference type="SAM" id="MobiDB-lite"/>
    </source>
</evidence>
<feature type="region of interest" description="Disordered" evidence="1">
    <location>
        <begin position="31"/>
        <end position="56"/>
    </location>
</feature>
<dbReference type="Proteomes" id="UP001519460">
    <property type="component" value="Unassembled WGS sequence"/>
</dbReference>
<evidence type="ECO:0000313" key="2">
    <source>
        <dbReference type="EMBL" id="KAK7495425.1"/>
    </source>
</evidence>
<dbReference type="AlphaFoldDB" id="A0ABD0L7X3"/>
<gene>
    <name evidence="2" type="ORF">BaRGS_00013364</name>
</gene>
<comment type="caution">
    <text evidence="2">The sequence shown here is derived from an EMBL/GenBank/DDBJ whole genome shotgun (WGS) entry which is preliminary data.</text>
</comment>
<keyword evidence="3" id="KW-1185">Reference proteome</keyword>
<sequence length="148" mass="17076">MYGKDGPDCGLNEYRGLDEDESCQITLISNDQSREFSRRQTQHRDTARRKSNPALINENLITKREATLGFVRKGAHVSHKKDTSLQFHQTICKQENKRGGKEKVRPTFPAFAFVARERSFLSVPLLENSQPCRGNLMKRLWRKLGLDE</sequence>